<dbReference type="InterPro" id="IPR036864">
    <property type="entry name" value="Zn2-C6_fun-type_DNA-bd_sf"/>
</dbReference>
<evidence type="ECO:0000259" key="3">
    <source>
        <dbReference type="PROSITE" id="PS50048"/>
    </source>
</evidence>
<evidence type="ECO:0000313" key="5">
    <source>
        <dbReference type="Proteomes" id="UP001285354"/>
    </source>
</evidence>
<comment type="caution">
    <text evidence="4">The sequence shown here is derived from an EMBL/GenBank/DDBJ whole genome shotgun (WGS) entry which is preliminary data.</text>
</comment>
<evidence type="ECO:0000256" key="2">
    <source>
        <dbReference type="SAM" id="MobiDB-lite"/>
    </source>
</evidence>
<feature type="region of interest" description="Disordered" evidence="2">
    <location>
        <begin position="162"/>
        <end position="287"/>
    </location>
</feature>
<dbReference type="PROSITE" id="PS00463">
    <property type="entry name" value="ZN2_CY6_FUNGAL_1"/>
    <property type="match status" value="1"/>
</dbReference>
<gene>
    <name evidence="4" type="ORF">QTJ16_003237</name>
</gene>
<dbReference type="PROSITE" id="PS50048">
    <property type="entry name" value="ZN2_CY6_FUNGAL_2"/>
    <property type="match status" value="1"/>
</dbReference>
<dbReference type="GO" id="GO:0008270">
    <property type="term" value="F:zinc ion binding"/>
    <property type="evidence" value="ECO:0007669"/>
    <property type="project" value="InterPro"/>
</dbReference>
<accession>A0AAD9WFD3</accession>
<organism evidence="4 5">
    <name type="scientific">Diplocarpon rosae</name>
    <dbReference type="NCBI Taxonomy" id="946125"/>
    <lineage>
        <taxon>Eukaryota</taxon>
        <taxon>Fungi</taxon>
        <taxon>Dikarya</taxon>
        <taxon>Ascomycota</taxon>
        <taxon>Pezizomycotina</taxon>
        <taxon>Leotiomycetes</taxon>
        <taxon>Helotiales</taxon>
        <taxon>Drepanopezizaceae</taxon>
        <taxon>Diplocarpon</taxon>
    </lineage>
</organism>
<evidence type="ECO:0000313" key="4">
    <source>
        <dbReference type="EMBL" id="KAK2627271.1"/>
    </source>
</evidence>
<dbReference type="Gene3D" id="4.10.240.10">
    <property type="entry name" value="Zn(2)-C6 fungal-type DNA-binding domain"/>
    <property type="match status" value="1"/>
</dbReference>
<dbReference type="InterPro" id="IPR001138">
    <property type="entry name" value="Zn2Cys6_DnaBD"/>
</dbReference>
<keyword evidence="1" id="KW-0539">Nucleus</keyword>
<dbReference type="EMBL" id="JAUBYV010000004">
    <property type="protein sequence ID" value="KAK2627271.1"/>
    <property type="molecule type" value="Genomic_DNA"/>
</dbReference>
<dbReference type="Proteomes" id="UP001285354">
    <property type="component" value="Unassembled WGS sequence"/>
</dbReference>
<feature type="compositionally biased region" description="Polar residues" evidence="2">
    <location>
        <begin position="256"/>
        <end position="266"/>
    </location>
</feature>
<feature type="domain" description="Zn(2)-C6 fungal-type" evidence="3">
    <location>
        <begin position="518"/>
        <end position="552"/>
    </location>
</feature>
<feature type="region of interest" description="Disordered" evidence="2">
    <location>
        <begin position="363"/>
        <end position="402"/>
    </location>
</feature>
<dbReference type="SUPFAM" id="SSF57701">
    <property type="entry name" value="Zn2/Cys6 DNA-binding domain"/>
    <property type="match status" value="1"/>
</dbReference>
<dbReference type="Pfam" id="PF00172">
    <property type="entry name" value="Zn_clus"/>
    <property type="match status" value="1"/>
</dbReference>
<feature type="compositionally biased region" description="Polar residues" evidence="2">
    <location>
        <begin position="182"/>
        <end position="215"/>
    </location>
</feature>
<proteinExistence type="predicted"/>
<feature type="compositionally biased region" description="Basic residues" evidence="2">
    <location>
        <begin position="229"/>
        <end position="246"/>
    </location>
</feature>
<sequence>MSSKDPVQDVFFKRCQKIRRRFLREPTDFEIFALKMFPLPPASQPHLTTPDGVKIRCPAEARRLLAFCELEEDITGLHEAGSLLEVFRYPEESAQVGDPFAQPPLCSWHTNPTAPATAPTHLKQPLSADNRLVEEKIHLIDKKTDSISSNGRVGEWNSSAYPELTVHPTTPRRLPPVYDFSLTPTGSTGIEDSARPSPSSIKSGKSVPTPSSSKRACSPRYSDSDSSPTKKRRGRPAGKLNRKTLKMYKEMELVSESLSPATNPVKSTRRGSVAVEPNRAPGVGVSNSQDNQLFGKYFNELAQNLDIRDQAEVQTQYPTHQLHTGRPDSFYDSPINNKLQSDTQAQYITHQYYAVPTLSHNENELGVGHQQPAFGFPGAHDQSLPKHPTDDPQSYANVHSASQSNKSCYIQLHAQLEAETDPNYQFTYPEPDEDHSRRVEQSMQAVHEQQVVHRRHVSNDSTGPGYSLSSDVVQTPPHRYLDAACTNVSSESMTSSPFESSSNKSFREHRFRQHGSSVCAGCRKSRVKCSGADESHDGTCGRCAKTGRDCSLKGSSPVPIQPSDIPYQQLRSRKISTIQPTRPYRPAFSVQHNEPDSQQPHPTAVAFQARLLERLNTNTAPVPEVFTRYSETDLQKPHSIAIAYQGRLPERLNSPTENVPGLFTHQSEPDSQEPHPAVLALQARLEELNAYPAPLPPGLFVPPPHISPGTHRYVAARNVAVRSYQRGEPVQPRKKPALTIAPQAFHQPETSSADLDTSSNMVPAAGTQPAHGASTNIANSGLPSASDPASSARSYSQFFADPIIETEWRRSAEAAAVTVRKETVKTKGKGKARKE</sequence>
<feature type="region of interest" description="Disordered" evidence="2">
    <location>
        <begin position="816"/>
        <end position="835"/>
    </location>
</feature>
<protein>
    <recommendedName>
        <fullName evidence="3">Zn(2)-C6 fungal-type domain-containing protein</fullName>
    </recommendedName>
</protein>
<reference evidence="4" key="1">
    <citation type="submission" date="2023-06" db="EMBL/GenBank/DDBJ databases">
        <title>Draft genome of Marssonina rosae.</title>
        <authorList>
            <person name="Cheng Q."/>
        </authorList>
    </citation>
    <scope>NUCLEOTIDE SEQUENCE</scope>
    <source>
        <strain evidence="4">R4</strain>
    </source>
</reference>
<feature type="region of interest" description="Disordered" evidence="2">
    <location>
        <begin position="767"/>
        <end position="792"/>
    </location>
</feature>
<feature type="compositionally biased region" description="Polar residues" evidence="2">
    <location>
        <begin position="391"/>
        <end position="402"/>
    </location>
</feature>
<feature type="compositionally biased region" description="Basic residues" evidence="2">
    <location>
        <begin position="826"/>
        <end position="835"/>
    </location>
</feature>
<dbReference type="AlphaFoldDB" id="A0AAD9WFD3"/>
<dbReference type="SMART" id="SM00066">
    <property type="entry name" value="GAL4"/>
    <property type="match status" value="1"/>
</dbReference>
<dbReference type="GO" id="GO:0000981">
    <property type="term" value="F:DNA-binding transcription factor activity, RNA polymerase II-specific"/>
    <property type="evidence" value="ECO:0007669"/>
    <property type="project" value="InterPro"/>
</dbReference>
<feature type="compositionally biased region" description="Low complexity" evidence="2">
    <location>
        <begin position="780"/>
        <end position="792"/>
    </location>
</feature>
<keyword evidence="5" id="KW-1185">Reference proteome</keyword>
<evidence type="ECO:0000256" key="1">
    <source>
        <dbReference type="ARBA" id="ARBA00023242"/>
    </source>
</evidence>
<name>A0AAD9WFD3_9HELO</name>
<dbReference type="CDD" id="cd00067">
    <property type="entry name" value="GAL4"/>
    <property type="match status" value="1"/>
</dbReference>